<dbReference type="SUPFAM" id="SSF53927">
    <property type="entry name" value="Cytidine deaminase-like"/>
    <property type="match status" value="1"/>
</dbReference>
<comment type="caution">
    <text evidence="3">Lacks conserved residue(s) required for the propagation of feature annotation.</text>
</comment>
<dbReference type="PANTHER" id="PTHR30592:SF1">
    <property type="entry name" value="SULFUR CARRIER PROTEIN FDHD"/>
    <property type="match status" value="1"/>
</dbReference>
<dbReference type="PANTHER" id="PTHR30592">
    <property type="entry name" value="FORMATE DEHYDROGENASE"/>
    <property type="match status" value="1"/>
</dbReference>
<reference evidence="4 5" key="1">
    <citation type="submission" date="2017-03" db="EMBL/GenBank/DDBJ databases">
        <title>Genome sequence of Methanobrevibacter wosei.</title>
        <authorList>
            <person name="Poehlein A."/>
            <person name="Seedorf H."/>
            <person name="Daniel R."/>
        </authorList>
    </citation>
    <scope>NUCLEOTIDE SEQUENCE [LARGE SCALE GENOMIC DNA]</scope>
    <source>
        <strain evidence="4 5">DSM 11979</strain>
    </source>
</reference>
<organism evidence="4 5">
    <name type="scientific">Methanobrevibacter woesei</name>
    <dbReference type="NCBI Taxonomy" id="190976"/>
    <lineage>
        <taxon>Archaea</taxon>
        <taxon>Methanobacteriati</taxon>
        <taxon>Methanobacteriota</taxon>
        <taxon>Methanomada group</taxon>
        <taxon>Methanobacteria</taxon>
        <taxon>Methanobacteriales</taxon>
        <taxon>Methanobacteriaceae</taxon>
        <taxon>Methanobrevibacter</taxon>
    </lineage>
</organism>
<gene>
    <name evidence="3 4" type="primary">fdhD</name>
    <name evidence="4" type="ORF">MBBWO_14390</name>
</gene>
<proteinExistence type="inferred from homology"/>
<dbReference type="AlphaFoldDB" id="A0A2U1S6A2"/>
<feature type="binding site" evidence="3">
    <location>
        <begin position="232"/>
        <end position="237"/>
    </location>
    <ligand>
        <name>Mo-bis(molybdopterin guanine dinucleotide)</name>
        <dbReference type="ChEBI" id="CHEBI:60539"/>
    </ligand>
</feature>
<comment type="function">
    <text evidence="3">Required for formate dehydrogenase (FDH) activity.</text>
</comment>
<dbReference type="EMBL" id="MZGU01000006">
    <property type="protein sequence ID" value="PWB85125.1"/>
    <property type="molecule type" value="Genomic_DNA"/>
</dbReference>
<evidence type="ECO:0000256" key="2">
    <source>
        <dbReference type="ARBA" id="ARBA00023150"/>
    </source>
</evidence>
<dbReference type="OrthoDB" id="57189at2157"/>
<comment type="subcellular location">
    <subcellularLocation>
        <location evidence="3">Cytoplasm</location>
    </subcellularLocation>
</comment>
<keyword evidence="2 3" id="KW-0501">Molybdenum cofactor biosynthesis</keyword>
<comment type="similarity">
    <text evidence="3">Belongs to the FdhD family.</text>
</comment>
<name>A0A2U1S6A2_9EURY</name>
<dbReference type="Gene3D" id="3.40.140.10">
    <property type="entry name" value="Cytidine Deaminase, domain 2"/>
    <property type="match status" value="1"/>
</dbReference>
<dbReference type="GO" id="GO:0016783">
    <property type="term" value="F:sulfurtransferase activity"/>
    <property type="evidence" value="ECO:0007669"/>
    <property type="project" value="InterPro"/>
</dbReference>
<dbReference type="GO" id="GO:0005737">
    <property type="term" value="C:cytoplasm"/>
    <property type="evidence" value="ECO:0007669"/>
    <property type="project" value="UniProtKB-SubCell"/>
</dbReference>
<dbReference type="Gene3D" id="3.10.20.10">
    <property type="match status" value="1"/>
</dbReference>
<evidence type="ECO:0000256" key="1">
    <source>
        <dbReference type="ARBA" id="ARBA00022490"/>
    </source>
</evidence>
<evidence type="ECO:0000313" key="5">
    <source>
        <dbReference type="Proteomes" id="UP000245577"/>
    </source>
</evidence>
<accession>A0A2U1S6A2</accession>
<dbReference type="InterPro" id="IPR016193">
    <property type="entry name" value="Cytidine_deaminase-like"/>
</dbReference>
<dbReference type="InterPro" id="IPR003786">
    <property type="entry name" value="FdhD"/>
</dbReference>
<protein>
    <recommendedName>
        <fullName evidence="3">Protein FdhD</fullName>
    </recommendedName>
</protein>
<keyword evidence="5" id="KW-1185">Reference proteome</keyword>
<dbReference type="PIRSF" id="PIRSF015626">
    <property type="entry name" value="FdhD"/>
    <property type="match status" value="1"/>
</dbReference>
<sequence length="249" mass="27609">MKLTENIDAVIYKNGIKEEKKEVVVNDQIVEMIINNTITRRFSVIYDSLEEFTAGYLLGESLIDNVEDIKSIAISDDIINVQVKKENVADKETVLCSDASGGQRCKINEVNPLPSTLKVTKEELIENMEKLKEKAAIWSATGGAHVAALVYEDKFIVKEDVSRHVAVDKAIGAGLLEGVDLRKSYIIYSGRMPADMVIKIDRAQIQMLVSNAAPSLSGCKIAKEGNITLVGFLRGNRFNIYTNPERVIF</sequence>
<evidence type="ECO:0000256" key="3">
    <source>
        <dbReference type="HAMAP-Rule" id="MF_00187"/>
    </source>
</evidence>
<evidence type="ECO:0000313" key="4">
    <source>
        <dbReference type="EMBL" id="PWB85125.1"/>
    </source>
</evidence>
<dbReference type="NCBIfam" id="TIGR00129">
    <property type="entry name" value="fdhD_narQ"/>
    <property type="match status" value="1"/>
</dbReference>
<dbReference type="Pfam" id="PF02634">
    <property type="entry name" value="FdhD-NarQ"/>
    <property type="match status" value="1"/>
</dbReference>
<keyword evidence="1 3" id="KW-0963">Cytoplasm</keyword>
<dbReference type="RefSeq" id="WP_116670216.1">
    <property type="nucleotide sequence ID" value="NZ_MZGU01000006.1"/>
</dbReference>
<dbReference type="GO" id="GO:0006777">
    <property type="term" value="P:Mo-molybdopterin cofactor biosynthetic process"/>
    <property type="evidence" value="ECO:0007669"/>
    <property type="project" value="UniProtKB-UniRule"/>
</dbReference>
<dbReference type="Proteomes" id="UP000245577">
    <property type="component" value="Unassembled WGS sequence"/>
</dbReference>
<dbReference type="HAMAP" id="MF_00187">
    <property type="entry name" value="FdhD"/>
    <property type="match status" value="1"/>
</dbReference>
<comment type="caution">
    <text evidence="4">The sequence shown here is derived from an EMBL/GenBank/DDBJ whole genome shotgun (WGS) entry which is preliminary data.</text>
</comment>